<protein>
    <recommendedName>
        <fullName evidence="2">Myb/SANT-like domain-containing protein</fullName>
    </recommendedName>
</protein>
<dbReference type="InterPro" id="IPR024752">
    <property type="entry name" value="Myb/SANT-like_dom"/>
</dbReference>
<dbReference type="EMBL" id="JBEAFC010000011">
    <property type="protein sequence ID" value="KAL1536837.1"/>
    <property type="molecule type" value="Genomic_DNA"/>
</dbReference>
<dbReference type="PANTHER" id="PTHR47584:SF14">
    <property type="entry name" value="L10-INTERACTING MYB DOMAIN-CONTAINING PROTEIN-LIKE"/>
    <property type="match status" value="1"/>
</dbReference>
<gene>
    <name evidence="3" type="ORF">AAHA92_29420</name>
</gene>
<dbReference type="Pfam" id="PF12776">
    <property type="entry name" value="Myb_DNA-bind_3"/>
    <property type="match status" value="1"/>
</dbReference>
<dbReference type="PANTHER" id="PTHR47584">
    <property type="match status" value="1"/>
</dbReference>
<evidence type="ECO:0000313" key="4">
    <source>
        <dbReference type="Proteomes" id="UP001567538"/>
    </source>
</evidence>
<dbReference type="InterPro" id="IPR045026">
    <property type="entry name" value="LIMYB"/>
</dbReference>
<organism evidence="3 4">
    <name type="scientific">Salvia divinorum</name>
    <name type="common">Maria pastora</name>
    <name type="synonym">Diviner's sage</name>
    <dbReference type="NCBI Taxonomy" id="28513"/>
    <lineage>
        <taxon>Eukaryota</taxon>
        <taxon>Viridiplantae</taxon>
        <taxon>Streptophyta</taxon>
        <taxon>Embryophyta</taxon>
        <taxon>Tracheophyta</taxon>
        <taxon>Spermatophyta</taxon>
        <taxon>Magnoliopsida</taxon>
        <taxon>eudicotyledons</taxon>
        <taxon>Gunneridae</taxon>
        <taxon>Pentapetalae</taxon>
        <taxon>asterids</taxon>
        <taxon>lamiids</taxon>
        <taxon>Lamiales</taxon>
        <taxon>Lamiaceae</taxon>
        <taxon>Nepetoideae</taxon>
        <taxon>Mentheae</taxon>
        <taxon>Salviinae</taxon>
        <taxon>Salvia</taxon>
        <taxon>Salvia subgen. Calosphace</taxon>
    </lineage>
</organism>
<evidence type="ECO:0000259" key="2">
    <source>
        <dbReference type="Pfam" id="PF12776"/>
    </source>
</evidence>
<sequence>MNLPPQATFLYEGLWTQEIDTTLVDTLVRLKRETGWLLKEFPSYFLLTAGQEIRDIFGVLFNEEELSGRVETLHARYKTFKEVLAQPGAHWDFPTKSVIAPDIMWEKICKKNPFVGAYYYQEKPQYNKLACLMGMDDIKLEGENEVIVLSDTTEKLSSEDASCYEVSGGTDEVNSPLVIPPSSTRRKLFSKMDDVQDRESTTEMGIYFIEVAQDGQLRTRVEKSRVLPKPQPFKVDQPSHSMRSSNGSSCGSNSPIGWWQHLQK</sequence>
<keyword evidence="4" id="KW-1185">Reference proteome</keyword>
<reference evidence="3 4" key="1">
    <citation type="submission" date="2024-06" db="EMBL/GenBank/DDBJ databases">
        <title>A chromosome level genome sequence of Diviner's sage (Salvia divinorum).</title>
        <authorList>
            <person name="Ford S.A."/>
            <person name="Ro D.-K."/>
            <person name="Ness R.W."/>
            <person name="Phillips M.A."/>
        </authorList>
    </citation>
    <scope>NUCLEOTIDE SEQUENCE [LARGE SCALE GENOMIC DNA]</scope>
    <source>
        <strain evidence="3">SAF-2024a</strain>
        <tissue evidence="3">Leaf</tissue>
    </source>
</reference>
<comment type="caution">
    <text evidence="3">The sequence shown here is derived from an EMBL/GenBank/DDBJ whole genome shotgun (WGS) entry which is preliminary data.</text>
</comment>
<name>A0ABD1FYU6_SALDI</name>
<feature type="region of interest" description="Disordered" evidence="1">
    <location>
        <begin position="224"/>
        <end position="256"/>
    </location>
</feature>
<dbReference type="AlphaFoldDB" id="A0ABD1FYU6"/>
<accession>A0ABD1FYU6</accession>
<evidence type="ECO:0000313" key="3">
    <source>
        <dbReference type="EMBL" id="KAL1536837.1"/>
    </source>
</evidence>
<dbReference type="Proteomes" id="UP001567538">
    <property type="component" value="Unassembled WGS sequence"/>
</dbReference>
<feature type="domain" description="Myb/SANT-like" evidence="2">
    <location>
        <begin position="15"/>
        <end position="107"/>
    </location>
</feature>
<proteinExistence type="predicted"/>
<feature type="compositionally biased region" description="Low complexity" evidence="1">
    <location>
        <begin position="239"/>
        <end position="254"/>
    </location>
</feature>
<evidence type="ECO:0000256" key="1">
    <source>
        <dbReference type="SAM" id="MobiDB-lite"/>
    </source>
</evidence>